<organism evidence="1 2">
    <name type="scientific">Burkholderia vietnamiensis</name>
    <dbReference type="NCBI Taxonomy" id="60552"/>
    <lineage>
        <taxon>Bacteria</taxon>
        <taxon>Pseudomonadati</taxon>
        <taxon>Pseudomonadota</taxon>
        <taxon>Betaproteobacteria</taxon>
        <taxon>Burkholderiales</taxon>
        <taxon>Burkholderiaceae</taxon>
        <taxon>Burkholderia</taxon>
        <taxon>Burkholderia cepacia complex</taxon>
    </lineage>
</organism>
<evidence type="ECO:0000313" key="2">
    <source>
        <dbReference type="Proteomes" id="UP000808215"/>
    </source>
</evidence>
<reference evidence="1 2" key="1">
    <citation type="submission" date="2020-11" db="EMBL/GenBank/DDBJ databases">
        <title>Enhanced detection system for hospital associated transmission using whole genome sequencing surveillance.</title>
        <authorList>
            <person name="Harrison L.H."/>
            <person name="Van Tyne D."/>
            <person name="Marsh J.W."/>
            <person name="Griffith M.P."/>
            <person name="Snyder D.J."/>
            <person name="Cooper V.S."/>
            <person name="Mustapha M."/>
        </authorList>
    </citation>
    <scope>NUCLEOTIDE SEQUENCE [LARGE SCALE GENOMIC DNA]</scope>
    <source>
        <strain evidence="1 2">BC00020</strain>
    </source>
</reference>
<sequence length="55" mass="5923">MGWDAVKNVSAGSEAYAACYPGVEFQLFAATNRRFNQSARQQASLLNVTLIEGGI</sequence>
<dbReference type="EMBL" id="JADVKH010000151">
    <property type="protein sequence ID" value="MBJ9691452.1"/>
    <property type="molecule type" value="Genomic_DNA"/>
</dbReference>
<comment type="caution">
    <text evidence="1">The sequence shown here is derived from an EMBL/GenBank/DDBJ whole genome shotgun (WGS) entry which is preliminary data.</text>
</comment>
<dbReference type="RefSeq" id="WP_155626284.1">
    <property type="nucleotide sequence ID" value="NZ_CADFEW010000008.1"/>
</dbReference>
<name>A0ABS1B4Y9_BURVI</name>
<keyword evidence="2" id="KW-1185">Reference proteome</keyword>
<gene>
    <name evidence="1" type="ORF">I5589_30745</name>
</gene>
<protein>
    <submittedName>
        <fullName evidence="1">Uncharacterized protein</fullName>
    </submittedName>
</protein>
<accession>A0ABS1B4Y9</accession>
<evidence type="ECO:0000313" key="1">
    <source>
        <dbReference type="EMBL" id="MBJ9691452.1"/>
    </source>
</evidence>
<proteinExistence type="predicted"/>
<dbReference type="Proteomes" id="UP000808215">
    <property type="component" value="Unassembled WGS sequence"/>
</dbReference>